<sequence length="219" mass="24561">MPTNIVLIAALSMAAFGELDHGASKYGLDNGLEGEKILVNFGFRPNRRQRINNFANIRSLISRIYLTNLYGAPSSSAFSEFCSSAEMKHVYLTSKNMAEAYEKSKSIRGEGRTCSPTRMDLKDDEVSYFVHKSVSPQIIVDKLKRIENSKEEIESLKIHDLASVGRSVITSLDLYNVIELRLPGSVAYEDMARLLSKISYKGFRESSDGFNELIFQIKA</sequence>
<dbReference type="RefSeq" id="WP_339159050.1">
    <property type="nucleotide sequence ID" value="NZ_LR743510.1"/>
</dbReference>
<proteinExistence type="predicted"/>
<organism evidence="1">
    <name type="scientific">Methylobacterium bullatum</name>
    <dbReference type="NCBI Taxonomy" id="570505"/>
    <lineage>
        <taxon>Bacteria</taxon>
        <taxon>Pseudomonadati</taxon>
        <taxon>Pseudomonadota</taxon>
        <taxon>Alphaproteobacteria</taxon>
        <taxon>Hyphomicrobiales</taxon>
        <taxon>Methylobacteriaceae</taxon>
        <taxon>Methylobacterium</taxon>
    </lineage>
</organism>
<name>A0A679JBQ1_9HYPH</name>
<geneLocation type="plasmid" evidence="1">
    <name>1</name>
</geneLocation>
<protein>
    <submittedName>
        <fullName evidence="1">Uncharacterized protein</fullName>
    </submittedName>
</protein>
<reference evidence="1" key="1">
    <citation type="submission" date="2019-12" db="EMBL/GenBank/DDBJ databases">
        <authorList>
            <person name="Cremers G."/>
        </authorList>
    </citation>
    <scope>NUCLEOTIDE SEQUENCE</scope>
    <source>
        <strain evidence="1">Mbul2</strain>
        <plasmid evidence="1">1</plasmid>
    </source>
</reference>
<evidence type="ECO:0000313" key="1">
    <source>
        <dbReference type="EMBL" id="CAA2137013.1"/>
    </source>
</evidence>
<keyword evidence="1" id="KW-0614">Plasmid</keyword>
<dbReference type="AlphaFoldDB" id="A0A679JBQ1"/>
<gene>
    <name evidence="1" type="ORF">MBLL_00449</name>
</gene>
<dbReference type="EMBL" id="LR743510">
    <property type="protein sequence ID" value="CAA2137013.1"/>
    <property type="molecule type" value="Genomic_DNA"/>
</dbReference>
<accession>A0A679JBQ1</accession>